<dbReference type="EMBL" id="BAAAZT010000065">
    <property type="protein sequence ID" value="GAA3904713.1"/>
    <property type="molecule type" value="Genomic_DNA"/>
</dbReference>
<proteinExistence type="predicted"/>
<evidence type="ECO:0000313" key="2">
    <source>
        <dbReference type="EMBL" id="GAA3904713.1"/>
    </source>
</evidence>
<dbReference type="Proteomes" id="UP001500133">
    <property type="component" value="Unassembled WGS sequence"/>
</dbReference>
<keyword evidence="3" id="KW-1185">Reference proteome</keyword>
<name>A0ABP7LPH5_9GAMM</name>
<dbReference type="InterPro" id="IPR001279">
    <property type="entry name" value="Metallo-B-lactamas"/>
</dbReference>
<dbReference type="InterPro" id="IPR036866">
    <property type="entry name" value="RibonucZ/Hydroxyglut_hydro"/>
</dbReference>
<dbReference type="SUPFAM" id="SSF56281">
    <property type="entry name" value="Metallo-hydrolase/oxidoreductase"/>
    <property type="match status" value="1"/>
</dbReference>
<dbReference type="RefSeq" id="WP_344703656.1">
    <property type="nucleotide sequence ID" value="NZ_BAAAZT010000065.1"/>
</dbReference>
<dbReference type="Pfam" id="PF00753">
    <property type="entry name" value="Lactamase_B"/>
    <property type="match status" value="1"/>
</dbReference>
<sequence length="351" mass="37884">MKLRDDLFYLIVFGPGFGESIVLRTPETGWVVVDGCRLPGAGEGQSPAVKLLQQHEAQWSAVVLTHPHLDHASGLDDVLAHGGNGPIGCYPHPLGLPQSGNTADDPEAAYRAGSVEQVLAAIHDCWEQNPETRWEIKRDTSRTVGPLRLTALHPDSNAVRQAEVSGNRNRLSTVLLAEWKNCRLLLGADAEATDWASIAEEYPDLAAHTALKYPHHGSAGAWHAAYATENDGAATWLMTPYNRGHKLPRFEDGQGLHRALMAHAPIHLTGLPARHDLQRRTPFETTRQALRDGHAPQAATKSLPGGFNMTIKPQATAFEGFVAAGFDADGNLIDLQRGAGAVTINEETSSA</sequence>
<dbReference type="InterPro" id="IPR052159">
    <property type="entry name" value="Competence_DNA_uptake"/>
</dbReference>
<organism evidence="2 3">
    <name type="scientific">Halomonas cibimaris</name>
    <dbReference type="NCBI Taxonomy" id="657012"/>
    <lineage>
        <taxon>Bacteria</taxon>
        <taxon>Pseudomonadati</taxon>
        <taxon>Pseudomonadota</taxon>
        <taxon>Gammaproteobacteria</taxon>
        <taxon>Oceanospirillales</taxon>
        <taxon>Halomonadaceae</taxon>
        <taxon>Halomonas</taxon>
    </lineage>
</organism>
<feature type="domain" description="Metallo-beta-lactamase" evidence="1">
    <location>
        <begin position="14"/>
        <end position="91"/>
    </location>
</feature>
<dbReference type="PANTHER" id="PTHR30619">
    <property type="entry name" value="DNA INTERNALIZATION/COMPETENCE PROTEIN COMEC/REC2"/>
    <property type="match status" value="1"/>
</dbReference>
<evidence type="ECO:0000259" key="1">
    <source>
        <dbReference type="Pfam" id="PF00753"/>
    </source>
</evidence>
<gene>
    <name evidence="2" type="ORF">GCM10022228_13650</name>
</gene>
<dbReference type="Gene3D" id="3.60.15.10">
    <property type="entry name" value="Ribonuclease Z/Hydroxyacylglutathione hydrolase-like"/>
    <property type="match status" value="1"/>
</dbReference>
<protein>
    <recommendedName>
        <fullName evidence="1">Metallo-beta-lactamase domain-containing protein</fullName>
    </recommendedName>
</protein>
<reference evidence="3" key="1">
    <citation type="journal article" date="2019" name="Int. J. Syst. Evol. Microbiol.">
        <title>The Global Catalogue of Microorganisms (GCM) 10K type strain sequencing project: providing services to taxonomists for standard genome sequencing and annotation.</title>
        <authorList>
            <consortium name="The Broad Institute Genomics Platform"/>
            <consortium name="The Broad Institute Genome Sequencing Center for Infectious Disease"/>
            <person name="Wu L."/>
            <person name="Ma J."/>
        </authorList>
    </citation>
    <scope>NUCLEOTIDE SEQUENCE [LARGE SCALE GENOMIC DNA]</scope>
    <source>
        <strain evidence="3">JCM 16914</strain>
    </source>
</reference>
<dbReference type="PANTHER" id="PTHR30619:SF1">
    <property type="entry name" value="RECOMBINATION PROTEIN 2"/>
    <property type="match status" value="1"/>
</dbReference>
<accession>A0ABP7LPH5</accession>
<comment type="caution">
    <text evidence="2">The sequence shown here is derived from an EMBL/GenBank/DDBJ whole genome shotgun (WGS) entry which is preliminary data.</text>
</comment>
<evidence type="ECO:0000313" key="3">
    <source>
        <dbReference type="Proteomes" id="UP001500133"/>
    </source>
</evidence>